<dbReference type="Proteomes" id="UP000050416">
    <property type="component" value="Unassembled WGS sequence"/>
</dbReference>
<keyword evidence="1" id="KW-0233">DNA recombination</keyword>
<dbReference type="EMBL" id="LJZQ01000043">
    <property type="protein sequence ID" value="KPQ26800.1"/>
    <property type="molecule type" value="Genomic_DNA"/>
</dbReference>
<evidence type="ECO:0000313" key="4">
    <source>
        <dbReference type="Proteomes" id="UP000050416"/>
    </source>
</evidence>
<dbReference type="InterPro" id="IPR002104">
    <property type="entry name" value="Integrase_catalytic"/>
</dbReference>
<dbReference type="GO" id="GO:0006310">
    <property type="term" value="P:DNA recombination"/>
    <property type="evidence" value="ECO:0007669"/>
    <property type="project" value="UniProtKB-KW"/>
</dbReference>
<dbReference type="InterPro" id="IPR011010">
    <property type="entry name" value="DNA_brk_join_enz"/>
</dbReference>
<reference evidence="3 4" key="1">
    <citation type="submission" date="2015-09" db="EMBL/GenBank/DDBJ databases">
        <title>Identification and resolution of microdiversity through metagenomic sequencing of parallel consortia.</title>
        <authorList>
            <person name="Nelson W.C."/>
            <person name="Romine M.F."/>
            <person name="Lindemann S.R."/>
        </authorList>
    </citation>
    <scope>NUCLEOTIDE SEQUENCE [LARGE SCALE GENOMIC DNA]</scope>
    <source>
        <strain evidence="3">HL-55</strain>
    </source>
</reference>
<sequence>MLHTLKLAVSYTDTASGNQHQLPAVYTRSGILISHLRYLAWYSEKSDSWKEKSVQAVRLLIDYIESAREFKKTTALLKSFTEALVTGTIDRQASNCPIGLFWEPRDLTVANNILFHVTHYTDFLARQDGYEHSRINPFRKATGWEERMNWCAYYHKQANVFLNHLSSYSDAQKAAAQKRLIYTPIQLMISNDKAERFPEDKIESLINDGFMIKGAPDYRSQAITMLLNYGGLRKSEVFHIFTSDITIHPNHKDEALVRVYHPVYGKSPDPKYKNRYEYLLSESCYKPRNKYRITERLYSGWKNPLMTSKDGYFEVIFSPTYKAKEFLSTWVKYLKYQRVEPGDNHPFAFTNDRGEPETLKNFQRRHKRAVERIGLECKKEHGTTEHGHRHAYGYRARQRGLSQVELQKAMHHKSPNSCLVYIKPTSDDIRTEMRKSEK</sequence>
<comment type="caution">
    <text evidence="3">The sequence shown here is derived from an EMBL/GenBank/DDBJ whole genome shotgun (WGS) entry which is preliminary data.</text>
</comment>
<dbReference type="NCBIfam" id="NF040693">
    <property type="entry name" value="recomb_GmtY"/>
    <property type="match status" value="1"/>
</dbReference>
<dbReference type="OrthoDB" id="2078692at2"/>
<dbReference type="AlphaFoldDB" id="A0A0P7Y944"/>
<dbReference type="CDD" id="cd00397">
    <property type="entry name" value="DNA_BRE_C"/>
    <property type="match status" value="1"/>
</dbReference>
<dbReference type="Gene3D" id="1.10.443.10">
    <property type="entry name" value="Intergrase catalytic core"/>
    <property type="match status" value="1"/>
</dbReference>
<dbReference type="InterPro" id="IPR013762">
    <property type="entry name" value="Integrase-like_cat_sf"/>
</dbReference>
<name>A0A0P7Y944_9GAMM</name>
<feature type="domain" description="Tyr recombinase" evidence="2">
    <location>
        <begin position="192"/>
        <end position="434"/>
    </location>
</feature>
<organism evidence="3 4">
    <name type="scientific">Marinobacter excellens HL-55</name>
    <dbReference type="NCBI Taxonomy" id="1305731"/>
    <lineage>
        <taxon>Bacteria</taxon>
        <taxon>Pseudomonadati</taxon>
        <taxon>Pseudomonadota</taxon>
        <taxon>Gammaproteobacteria</taxon>
        <taxon>Pseudomonadales</taxon>
        <taxon>Marinobacteraceae</taxon>
        <taxon>Marinobacter</taxon>
    </lineage>
</organism>
<accession>A0A0P7Y944</accession>
<dbReference type="Pfam" id="PF00589">
    <property type="entry name" value="Phage_integrase"/>
    <property type="match status" value="1"/>
</dbReference>
<dbReference type="GO" id="GO:0015074">
    <property type="term" value="P:DNA integration"/>
    <property type="evidence" value="ECO:0007669"/>
    <property type="project" value="InterPro"/>
</dbReference>
<dbReference type="SUPFAM" id="SSF56349">
    <property type="entry name" value="DNA breaking-rejoining enzymes"/>
    <property type="match status" value="1"/>
</dbReference>
<proteinExistence type="predicted"/>
<gene>
    <name evidence="3" type="ORF">HLUCCX14_17290</name>
</gene>
<dbReference type="GO" id="GO:0003677">
    <property type="term" value="F:DNA binding"/>
    <property type="evidence" value="ECO:0007669"/>
    <property type="project" value="InterPro"/>
</dbReference>
<protein>
    <submittedName>
        <fullName evidence="3">Site-specific recombinase XerD</fullName>
    </submittedName>
</protein>
<dbReference type="PROSITE" id="PS51898">
    <property type="entry name" value="TYR_RECOMBINASE"/>
    <property type="match status" value="1"/>
</dbReference>
<evidence type="ECO:0000259" key="2">
    <source>
        <dbReference type="PROSITE" id="PS51898"/>
    </source>
</evidence>
<evidence type="ECO:0000313" key="3">
    <source>
        <dbReference type="EMBL" id="KPQ26800.1"/>
    </source>
</evidence>
<evidence type="ECO:0000256" key="1">
    <source>
        <dbReference type="ARBA" id="ARBA00023172"/>
    </source>
</evidence>
<dbReference type="STRING" id="1305731.GCA_000934705_03225"/>
<dbReference type="PATRIC" id="fig|1305731.5.peg.2421"/>